<accession>A0ABW1TH69</accession>
<name>A0ABW1TH69_9LACO</name>
<dbReference type="InterPro" id="IPR050727">
    <property type="entry name" value="GH43_arabinanases"/>
</dbReference>
<proteinExistence type="inferred from homology"/>
<dbReference type="GO" id="GO:0016787">
    <property type="term" value="F:hydrolase activity"/>
    <property type="evidence" value="ECO:0007669"/>
    <property type="project" value="UniProtKB-KW"/>
</dbReference>
<dbReference type="PANTHER" id="PTHR43301">
    <property type="entry name" value="ARABINAN ENDO-1,5-ALPHA-L-ARABINOSIDASE"/>
    <property type="match status" value="1"/>
</dbReference>
<dbReference type="CDD" id="cd08981">
    <property type="entry name" value="GH43_Bt1873-like"/>
    <property type="match status" value="1"/>
</dbReference>
<comment type="similarity">
    <text evidence="2 5">Belongs to the glycosyl hydrolase 43 family.</text>
</comment>
<evidence type="ECO:0000313" key="7">
    <source>
        <dbReference type="Proteomes" id="UP001596283"/>
    </source>
</evidence>
<reference evidence="7" key="1">
    <citation type="journal article" date="2019" name="Int. J. Syst. Evol. Microbiol.">
        <title>The Global Catalogue of Microorganisms (GCM) 10K type strain sequencing project: providing services to taxonomists for standard genome sequencing and annotation.</title>
        <authorList>
            <consortium name="The Broad Institute Genomics Platform"/>
            <consortium name="The Broad Institute Genome Sequencing Center for Infectious Disease"/>
            <person name="Wu L."/>
            <person name="Ma J."/>
        </authorList>
    </citation>
    <scope>NUCLEOTIDE SEQUENCE [LARGE SCALE GENOMIC DNA]</scope>
    <source>
        <strain evidence="7">CCM 8908</strain>
    </source>
</reference>
<evidence type="ECO:0000256" key="3">
    <source>
        <dbReference type="ARBA" id="ARBA00022801"/>
    </source>
</evidence>
<organism evidence="6 7">
    <name type="scientific">Levilactobacillus fujinensis</name>
    <dbReference type="NCBI Taxonomy" id="2486024"/>
    <lineage>
        <taxon>Bacteria</taxon>
        <taxon>Bacillati</taxon>
        <taxon>Bacillota</taxon>
        <taxon>Bacilli</taxon>
        <taxon>Lactobacillales</taxon>
        <taxon>Lactobacillaceae</taxon>
        <taxon>Levilactobacillus</taxon>
    </lineage>
</organism>
<comment type="caution">
    <text evidence="6">The sequence shown here is derived from an EMBL/GenBank/DDBJ whole genome shotgun (WGS) entry which is preliminary data.</text>
</comment>
<evidence type="ECO:0000256" key="1">
    <source>
        <dbReference type="ARBA" id="ARBA00004834"/>
    </source>
</evidence>
<evidence type="ECO:0000256" key="5">
    <source>
        <dbReference type="RuleBase" id="RU361187"/>
    </source>
</evidence>
<keyword evidence="7" id="KW-1185">Reference proteome</keyword>
<dbReference type="Gene3D" id="2.115.10.20">
    <property type="entry name" value="Glycosyl hydrolase domain, family 43"/>
    <property type="match status" value="1"/>
</dbReference>
<comment type="pathway">
    <text evidence="1">Glycan metabolism; L-arabinan degradation.</text>
</comment>
<keyword evidence="3 5" id="KW-0378">Hydrolase</keyword>
<protein>
    <submittedName>
        <fullName evidence="6">Glycoside hydrolase family 43 protein</fullName>
    </submittedName>
</protein>
<dbReference type="RefSeq" id="WP_125686450.1">
    <property type="nucleotide sequence ID" value="NZ_JBHSSI010000061.1"/>
</dbReference>
<evidence type="ECO:0000256" key="4">
    <source>
        <dbReference type="ARBA" id="ARBA00023295"/>
    </source>
</evidence>
<dbReference type="EMBL" id="JBHSSI010000061">
    <property type="protein sequence ID" value="MFC6261321.1"/>
    <property type="molecule type" value="Genomic_DNA"/>
</dbReference>
<dbReference type="Pfam" id="PF04616">
    <property type="entry name" value="Glyco_hydro_43"/>
    <property type="match status" value="1"/>
</dbReference>
<dbReference type="InterPro" id="IPR006710">
    <property type="entry name" value="Glyco_hydro_43"/>
</dbReference>
<evidence type="ECO:0000256" key="2">
    <source>
        <dbReference type="ARBA" id="ARBA00009865"/>
    </source>
</evidence>
<dbReference type="Proteomes" id="UP001596283">
    <property type="component" value="Unassembled WGS sequence"/>
</dbReference>
<dbReference type="PANTHER" id="PTHR43301:SF3">
    <property type="entry name" value="ARABINAN ENDO-1,5-ALPHA-L-ARABINOSIDASE A-RELATED"/>
    <property type="match status" value="1"/>
</dbReference>
<sequence length="289" mass="32462">MKTADINIRDPYVLVQDGKYYLFGTRSQSCWGEMDGFDCYVSSDLENWQGPNEVFHRPEGFWATENYWAPEAYEHNGQNYLVTTLGGAHRKKSINLFKADKPLGPYHYVTQLTAADSEAIDATIFEKDGRSYLVYSHTLQDVPQGDMCAVALTDDWTKTVGEPVRLFSAAEAKWAKPVPFAEKEFGIKGDAYFADGPTVYQQPDGSLVMLWSSWGNAGYSVGQAISKSGDIFGDWQQLPDPVIETGGHGMLFTTLTGQKRYVLHSPNDFYQEHPKFLPVGEKNQQLIIK</sequence>
<gene>
    <name evidence="6" type="ORF">ACFP1C_10250</name>
</gene>
<evidence type="ECO:0000313" key="6">
    <source>
        <dbReference type="EMBL" id="MFC6261321.1"/>
    </source>
</evidence>
<keyword evidence="4 5" id="KW-0326">Glycosidase</keyword>
<dbReference type="InterPro" id="IPR023296">
    <property type="entry name" value="Glyco_hydro_beta-prop_sf"/>
</dbReference>
<dbReference type="SUPFAM" id="SSF75005">
    <property type="entry name" value="Arabinanase/levansucrase/invertase"/>
    <property type="match status" value="1"/>
</dbReference>